<evidence type="ECO:0000256" key="2">
    <source>
        <dbReference type="SAM" id="Phobius"/>
    </source>
</evidence>
<dbReference type="AlphaFoldDB" id="A0A7X0D5G5"/>
<organism evidence="3 4">
    <name type="scientific">Nocardiopsis mwathae</name>
    <dbReference type="NCBI Taxonomy" id="1472723"/>
    <lineage>
        <taxon>Bacteria</taxon>
        <taxon>Bacillati</taxon>
        <taxon>Actinomycetota</taxon>
        <taxon>Actinomycetes</taxon>
        <taxon>Streptosporangiales</taxon>
        <taxon>Nocardiopsidaceae</taxon>
        <taxon>Nocardiopsis</taxon>
    </lineage>
</organism>
<name>A0A7X0D5G5_9ACTN</name>
<feature type="transmembrane region" description="Helical" evidence="2">
    <location>
        <begin position="100"/>
        <end position="123"/>
    </location>
</feature>
<feature type="transmembrane region" description="Helical" evidence="2">
    <location>
        <begin position="15"/>
        <end position="39"/>
    </location>
</feature>
<comment type="caution">
    <text evidence="3">The sequence shown here is derived from an EMBL/GenBank/DDBJ whole genome shotgun (WGS) entry which is preliminary data.</text>
</comment>
<feature type="transmembrane region" description="Helical" evidence="2">
    <location>
        <begin position="68"/>
        <end position="88"/>
    </location>
</feature>
<gene>
    <name evidence="3" type="ORF">HNR23_002457</name>
</gene>
<feature type="transmembrane region" description="Helical" evidence="2">
    <location>
        <begin position="143"/>
        <end position="170"/>
    </location>
</feature>
<keyword evidence="4" id="KW-1185">Reference proteome</keyword>
<proteinExistence type="predicted"/>
<reference evidence="3 4" key="1">
    <citation type="submission" date="2020-08" db="EMBL/GenBank/DDBJ databases">
        <title>Sequencing the genomes of 1000 actinobacteria strains.</title>
        <authorList>
            <person name="Klenk H.-P."/>
        </authorList>
    </citation>
    <scope>NUCLEOTIDE SEQUENCE [LARGE SCALE GENOMIC DNA]</scope>
    <source>
        <strain evidence="3 4">DSM 46659</strain>
    </source>
</reference>
<protein>
    <recommendedName>
        <fullName evidence="5">DUF2567 domain-containing protein</fullName>
    </recommendedName>
</protein>
<dbReference type="EMBL" id="JACHDS010000001">
    <property type="protein sequence ID" value="MBB6172397.1"/>
    <property type="molecule type" value="Genomic_DNA"/>
</dbReference>
<keyword evidence="2" id="KW-0812">Transmembrane</keyword>
<evidence type="ECO:0000256" key="1">
    <source>
        <dbReference type="SAM" id="MobiDB-lite"/>
    </source>
</evidence>
<evidence type="ECO:0000313" key="3">
    <source>
        <dbReference type="EMBL" id="MBB6172397.1"/>
    </source>
</evidence>
<evidence type="ECO:0000313" key="4">
    <source>
        <dbReference type="Proteomes" id="UP000546642"/>
    </source>
</evidence>
<accession>A0A7X0D5G5</accession>
<keyword evidence="2" id="KW-1133">Transmembrane helix</keyword>
<keyword evidence="2" id="KW-0472">Membrane</keyword>
<dbReference type="Proteomes" id="UP000546642">
    <property type="component" value="Unassembled WGS sequence"/>
</dbReference>
<feature type="compositionally biased region" description="Basic and acidic residues" evidence="1">
    <location>
        <begin position="195"/>
        <end position="204"/>
    </location>
</feature>
<sequence length="204" mass="21778">MRSTQARRRVARRRLAVGATMLGSVAALGVPLGLLWWLITPRPAVTVVDGDGTTAPFPVSQALFVPDGYFAIIMMCAGILCGYSAYLVQYRLCARDRVDLRLACLLGLAAGSVLGALVAWRLGVALDAGAFARAVAEAEPGELVTAGLGLRAMSALVLWPFVAVLQYALFDAVSVWRRDLPHQRAEETPPPPVDAPRDNETAAH</sequence>
<evidence type="ECO:0008006" key="5">
    <source>
        <dbReference type="Google" id="ProtNLM"/>
    </source>
</evidence>
<feature type="region of interest" description="Disordered" evidence="1">
    <location>
        <begin position="183"/>
        <end position="204"/>
    </location>
</feature>